<organism evidence="2 3">
    <name type="scientific">Dendryphion nanum</name>
    <dbReference type="NCBI Taxonomy" id="256645"/>
    <lineage>
        <taxon>Eukaryota</taxon>
        <taxon>Fungi</taxon>
        <taxon>Dikarya</taxon>
        <taxon>Ascomycota</taxon>
        <taxon>Pezizomycotina</taxon>
        <taxon>Dothideomycetes</taxon>
        <taxon>Pleosporomycetidae</taxon>
        <taxon>Pleosporales</taxon>
        <taxon>Torulaceae</taxon>
        <taxon>Dendryphion</taxon>
    </lineage>
</organism>
<comment type="caution">
    <text evidence="2">The sequence shown here is derived from an EMBL/GenBank/DDBJ whole genome shotgun (WGS) entry which is preliminary data.</text>
</comment>
<dbReference type="OrthoDB" id="10680206at2759"/>
<feature type="region of interest" description="Disordered" evidence="1">
    <location>
        <begin position="1"/>
        <end position="31"/>
    </location>
</feature>
<reference evidence="2" key="1">
    <citation type="journal article" date="2021" name="Nat. Commun.">
        <title>Genetic determinants of endophytism in the Arabidopsis root mycobiome.</title>
        <authorList>
            <person name="Mesny F."/>
            <person name="Miyauchi S."/>
            <person name="Thiergart T."/>
            <person name="Pickel B."/>
            <person name="Atanasova L."/>
            <person name="Karlsson M."/>
            <person name="Huettel B."/>
            <person name="Barry K.W."/>
            <person name="Haridas S."/>
            <person name="Chen C."/>
            <person name="Bauer D."/>
            <person name="Andreopoulos W."/>
            <person name="Pangilinan J."/>
            <person name="LaButti K."/>
            <person name="Riley R."/>
            <person name="Lipzen A."/>
            <person name="Clum A."/>
            <person name="Drula E."/>
            <person name="Henrissat B."/>
            <person name="Kohler A."/>
            <person name="Grigoriev I.V."/>
            <person name="Martin F.M."/>
            <person name="Hacquard S."/>
        </authorList>
    </citation>
    <scope>NUCLEOTIDE SEQUENCE</scope>
    <source>
        <strain evidence="2">MPI-CAGE-CH-0243</strain>
    </source>
</reference>
<dbReference type="EMBL" id="JAGMWT010000002">
    <property type="protein sequence ID" value="KAH7135208.1"/>
    <property type="molecule type" value="Genomic_DNA"/>
</dbReference>
<protein>
    <submittedName>
        <fullName evidence="2">Uncharacterized protein</fullName>
    </submittedName>
</protein>
<dbReference type="Proteomes" id="UP000700596">
    <property type="component" value="Unassembled WGS sequence"/>
</dbReference>
<sequence length="415" mass="47015">MSHRTGKVGNPTRPTSELAMTDSTSDPPNEHKKKLIHIGIIPRETIRAAIKVLLNTPAGADCIDIDEAYTTATSVLKDVKKAWPLNVEVGSRLSIQLYCLTVAAKHRLTVYGDEFLIRKYLSPLESYYDYAEIDEAGVRIGPEVLKLKAPRGFNTRNQLIPNQAEYTRKQKKPRTHLVYVDAQNIEDDRWAPAYFPLLLEAAEFKSLCFPNVSARTELWQSKRHEKLRNPPKHLHEMLHFDDKLYCRLELGTAVKKMVNSAENVQDLSDQASQISIEDFQNLSDQSVDEVQSLSDRASRLSIRDRDEFEPILTPLESSGSLSSPPTHMARQPSCPATDVKLEITYTALLCSQNETVTLVLSSLYDQQLERRVLDTTMELWAWMVKQGLNDRLSLTQVVDLARHVVRMKDGGCIDL</sequence>
<name>A0A9P9ECP5_9PLEO</name>
<accession>A0A9P9ECP5</accession>
<gene>
    <name evidence="2" type="ORF">B0J11DRAFT_502052</name>
</gene>
<evidence type="ECO:0000313" key="3">
    <source>
        <dbReference type="Proteomes" id="UP000700596"/>
    </source>
</evidence>
<proteinExistence type="predicted"/>
<keyword evidence="3" id="KW-1185">Reference proteome</keyword>
<evidence type="ECO:0000256" key="1">
    <source>
        <dbReference type="SAM" id="MobiDB-lite"/>
    </source>
</evidence>
<dbReference type="AlphaFoldDB" id="A0A9P9ECP5"/>
<evidence type="ECO:0000313" key="2">
    <source>
        <dbReference type="EMBL" id="KAH7135208.1"/>
    </source>
</evidence>